<evidence type="ECO:0000259" key="1">
    <source>
        <dbReference type="Pfam" id="PF08281"/>
    </source>
</evidence>
<protein>
    <submittedName>
        <fullName evidence="2">Plasmid replication protein</fullName>
    </submittedName>
</protein>
<comment type="caution">
    <text evidence="2">The sequence shown here is derived from an EMBL/GenBank/DDBJ whole genome shotgun (WGS) entry which is preliminary data.</text>
</comment>
<accession>A0A5W4F3F2</accession>
<sequence length="90" mass="10470">MAALAPIKRNITAEAMAKKLKVSARRVRQLIAQPRKDYESEAENRRKTAYTLHHEKGLKWREVAEKMNTTEHAVKALAKRYKQIDQIERG</sequence>
<feature type="domain" description="RNA polymerase sigma factor 70 region 4 type 2" evidence="1">
    <location>
        <begin position="45"/>
        <end position="80"/>
    </location>
</feature>
<organism evidence="2">
    <name type="scientific">Salmonella enterica subsp. enterica serovar Ohio</name>
    <dbReference type="NCBI Taxonomy" id="117541"/>
    <lineage>
        <taxon>Bacteria</taxon>
        <taxon>Pseudomonadati</taxon>
        <taxon>Pseudomonadota</taxon>
        <taxon>Gammaproteobacteria</taxon>
        <taxon>Enterobacterales</taxon>
        <taxon>Enterobacteriaceae</taxon>
        <taxon>Salmonella</taxon>
    </lineage>
</organism>
<gene>
    <name evidence="2" type="ORF">AHQ53_24480</name>
</gene>
<dbReference type="InterPro" id="IPR013324">
    <property type="entry name" value="RNA_pol_sigma_r3/r4-like"/>
</dbReference>
<evidence type="ECO:0000313" key="2">
    <source>
        <dbReference type="EMBL" id="EBW8258452.1"/>
    </source>
</evidence>
<dbReference type="GO" id="GO:0003677">
    <property type="term" value="F:DNA binding"/>
    <property type="evidence" value="ECO:0007669"/>
    <property type="project" value="InterPro"/>
</dbReference>
<dbReference type="SUPFAM" id="SSF88659">
    <property type="entry name" value="Sigma3 and sigma4 domains of RNA polymerase sigma factors"/>
    <property type="match status" value="1"/>
</dbReference>
<dbReference type="GO" id="GO:0016987">
    <property type="term" value="F:sigma factor activity"/>
    <property type="evidence" value="ECO:0007669"/>
    <property type="project" value="InterPro"/>
</dbReference>
<proteinExistence type="predicted"/>
<dbReference type="InterPro" id="IPR013249">
    <property type="entry name" value="RNA_pol_sigma70_r4_t2"/>
</dbReference>
<reference evidence="2" key="1">
    <citation type="submission" date="2018-07" db="EMBL/GenBank/DDBJ databases">
        <authorList>
            <consortium name="GenomeTrakr network: Whole genome sequencing for foodborne pathogen traceback"/>
        </authorList>
    </citation>
    <scope>NUCLEOTIDE SEQUENCE</scope>
    <source>
        <strain evidence="2">FDA00000090</strain>
    </source>
</reference>
<dbReference type="GO" id="GO:0006352">
    <property type="term" value="P:DNA-templated transcription initiation"/>
    <property type="evidence" value="ECO:0007669"/>
    <property type="project" value="InterPro"/>
</dbReference>
<name>A0A5W4F3F2_SALET</name>
<dbReference type="AlphaFoldDB" id="A0A5W4F3F2"/>
<dbReference type="EMBL" id="AAHJJF010000039">
    <property type="protein sequence ID" value="EBW8258452.1"/>
    <property type="molecule type" value="Genomic_DNA"/>
</dbReference>
<dbReference type="Pfam" id="PF08281">
    <property type="entry name" value="Sigma70_r4_2"/>
    <property type="match status" value="1"/>
</dbReference>